<accession>X1NY85</accession>
<sequence>QVNMTGSGTLLDPYVIWDINDLQAMASGIYAPNAYYELGCDIDASVTSTWNWNAGRGVFEGFIPRAFAGNFDGRNYPTSNLYENWTAGEGGLLVGLFSSLITAGAVKNVRIVNANITGYAVGDNAPVMFTCLPYK</sequence>
<dbReference type="Gene3D" id="2.160.20.110">
    <property type="match status" value="1"/>
</dbReference>
<proteinExistence type="predicted"/>
<dbReference type="AlphaFoldDB" id="X1NY85"/>
<evidence type="ECO:0000313" key="1">
    <source>
        <dbReference type="EMBL" id="GAI23624.1"/>
    </source>
</evidence>
<feature type="non-terminal residue" evidence="1">
    <location>
        <position position="1"/>
    </location>
</feature>
<dbReference type="EMBL" id="BARV01014822">
    <property type="protein sequence ID" value="GAI23624.1"/>
    <property type="molecule type" value="Genomic_DNA"/>
</dbReference>
<comment type="caution">
    <text evidence="1">The sequence shown here is derived from an EMBL/GenBank/DDBJ whole genome shotgun (WGS) entry which is preliminary data.</text>
</comment>
<name>X1NY85_9ZZZZ</name>
<reference evidence="1" key="1">
    <citation type="journal article" date="2014" name="Front. Microbiol.">
        <title>High frequency of phylogenetically diverse reductive dehalogenase-homologous genes in deep subseafloor sedimentary metagenomes.</title>
        <authorList>
            <person name="Kawai M."/>
            <person name="Futagami T."/>
            <person name="Toyoda A."/>
            <person name="Takaki Y."/>
            <person name="Nishi S."/>
            <person name="Hori S."/>
            <person name="Arai W."/>
            <person name="Tsubouchi T."/>
            <person name="Morono Y."/>
            <person name="Uchiyama I."/>
            <person name="Ito T."/>
            <person name="Fujiyama A."/>
            <person name="Inagaki F."/>
            <person name="Takami H."/>
        </authorList>
    </citation>
    <scope>NUCLEOTIDE SEQUENCE</scope>
    <source>
        <strain evidence="1">Expedition CK06-06</strain>
    </source>
</reference>
<organism evidence="1">
    <name type="scientific">marine sediment metagenome</name>
    <dbReference type="NCBI Taxonomy" id="412755"/>
    <lineage>
        <taxon>unclassified sequences</taxon>
        <taxon>metagenomes</taxon>
        <taxon>ecological metagenomes</taxon>
    </lineage>
</organism>
<gene>
    <name evidence="1" type="ORF">S06H3_25722</name>
</gene>
<protein>
    <submittedName>
        <fullName evidence="1">Uncharacterized protein</fullName>
    </submittedName>
</protein>